<protein>
    <submittedName>
        <fullName evidence="1">Uncharacterized protein</fullName>
    </submittedName>
</protein>
<evidence type="ECO:0000313" key="2">
    <source>
        <dbReference type="Proteomes" id="UP000294830"/>
    </source>
</evidence>
<dbReference type="Proteomes" id="UP000294830">
    <property type="component" value="Unassembled WGS sequence"/>
</dbReference>
<reference evidence="1 2" key="1">
    <citation type="submission" date="2019-03" db="EMBL/GenBank/DDBJ databases">
        <title>Genomic Encyclopedia of Archaeal and Bacterial Type Strains, Phase II (KMG-II): from individual species to whole genera.</title>
        <authorList>
            <person name="Goeker M."/>
        </authorList>
    </citation>
    <scope>NUCLEOTIDE SEQUENCE [LARGE SCALE GENOMIC DNA]</scope>
    <source>
        <strain evidence="1 2">RL-C</strain>
    </source>
</reference>
<gene>
    <name evidence="1" type="ORF">CLV25_10869</name>
</gene>
<proteinExistence type="predicted"/>
<evidence type="ECO:0000313" key="1">
    <source>
        <dbReference type="EMBL" id="TCN66730.1"/>
    </source>
</evidence>
<organism evidence="1 2">
    <name type="scientific">Acetobacteroides hydrogenigenes</name>
    <dbReference type="NCBI Taxonomy" id="979970"/>
    <lineage>
        <taxon>Bacteria</taxon>
        <taxon>Pseudomonadati</taxon>
        <taxon>Bacteroidota</taxon>
        <taxon>Bacteroidia</taxon>
        <taxon>Bacteroidales</taxon>
        <taxon>Rikenellaceae</taxon>
        <taxon>Acetobacteroides</taxon>
    </lineage>
</organism>
<keyword evidence="2" id="KW-1185">Reference proteome</keyword>
<dbReference type="EMBL" id="SLWB01000008">
    <property type="protein sequence ID" value="TCN66730.1"/>
    <property type="molecule type" value="Genomic_DNA"/>
</dbReference>
<sequence>MLEPDLNYPLRAVSTKQAHSHKVHGWGGPRLSKTRAPIVLSFEQSSNRDTAMSAHGFKSSNAGTPFSYVERVNSNSGMVDSKPSMIYSRYRKLSSSNSIISS</sequence>
<accession>A0A4V2RP94</accession>
<dbReference type="AlphaFoldDB" id="A0A4V2RP94"/>
<name>A0A4V2RP94_9BACT</name>
<comment type="caution">
    <text evidence="1">The sequence shown here is derived from an EMBL/GenBank/DDBJ whole genome shotgun (WGS) entry which is preliminary data.</text>
</comment>